<dbReference type="SUPFAM" id="SSF56925">
    <property type="entry name" value="OMPA-like"/>
    <property type="match status" value="1"/>
</dbReference>
<sequence length="208" mass="23435">MGQVHEIGVSFGGSNYVGDIGNNYFIYPNKPAGALFYKFNWNPRVALRGTYSFLPIEGDDAKADTNFRNIRNINFSNTIHELAVGIEYNFYEYDVSSSDKSWTPYILLELAGYNYTNVTSHSSTGSPIFGNKSSIALPLGIGFKSKLYRKLAFAIETKFRYTFVDDLDFVNNSTPNVNVEGTGNDWYMFTGFSLIYTFGRPACYKDGF</sequence>
<gene>
    <name evidence="2" type="ORF">DIS07_03325</name>
</gene>
<name>A0A2U2JF35_9FLAO</name>
<dbReference type="Proteomes" id="UP000245670">
    <property type="component" value="Unassembled WGS sequence"/>
</dbReference>
<dbReference type="AlphaFoldDB" id="A0A2U2JF35"/>
<dbReference type="InterPro" id="IPR045743">
    <property type="entry name" value="DUF6089"/>
</dbReference>
<protein>
    <recommendedName>
        <fullName evidence="1">DUF6089 domain-containing protein</fullName>
    </recommendedName>
</protein>
<dbReference type="Pfam" id="PF19573">
    <property type="entry name" value="DUF6089"/>
    <property type="match status" value="1"/>
</dbReference>
<accession>A0A2U2JF35</accession>
<dbReference type="OrthoDB" id="654178at2"/>
<dbReference type="Gene3D" id="2.40.160.20">
    <property type="match status" value="1"/>
</dbReference>
<feature type="domain" description="DUF6089" evidence="1">
    <location>
        <begin position="2"/>
        <end position="204"/>
    </location>
</feature>
<dbReference type="InterPro" id="IPR011250">
    <property type="entry name" value="OMP/PagP_B-barrel"/>
</dbReference>
<organism evidence="2 3">
    <name type="scientific">Polaribacter aquimarinus</name>
    <dbReference type="NCBI Taxonomy" id="2100726"/>
    <lineage>
        <taxon>Bacteria</taxon>
        <taxon>Pseudomonadati</taxon>
        <taxon>Bacteroidota</taxon>
        <taxon>Flavobacteriia</taxon>
        <taxon>Flavobacteriales</taxon>
        <taxon>Flavobacteriaceae</taxon>
    </lineage>
</organism>
<evidence type="ECO:0000313" key="2">
    <source>
        <dbReference type="EMBL" id="PWG06949.1"/>
    </source>
</evidence>
<evidence type="ECO:0000313" key="3">
    <source>
        <dbReference type="Proteomes" id="UP000245670"/>
    </source>
</evidence>
<comment type="caution">
    <text evidence="2">The sequence shown here is derived from an EMBL/GenBank/DDBJ whole genome shotgun (WGS) entry which is preliminary data.</text>
</comment>
<dbReference type="EMBL" id="QFFG01000001">
    <property type="protein sequence ID" value="PWG06949.1"/>
    <property type="molecule type" value="Genomic_DNA"/>
</dbReference>
<evidence type="ECO:0000259" key="1">
    <source>
        <dbReference type="Pfam" id="PF19573"/>
    </source>
</evidence>
<reference evidence="2 3" key="1">
    <citation type="submission" date="2018-05" db="EMBL/GenBank/DDBJ databases">
        <title>Polaribacter aquimarinus sp. nov., isolated from sediment in a sediment of sea.</title>
        <authorList>
            <person name="Lu D."/>
        </authorList>
    </citation>
    <scope>NUCLEOTIDE SEQUENCE [LARGE SCALE GENOMIC DNA]</scope>
    <source>
        <strain evidence="2 3">ZY113</strain>
    </source>
</reference>
<keyword evidence="3" id="KW-1185">Reference proteome</keyword>
<proteinExistence type="predicted"/>